<protein>
    <submittedName>
        <fullName evidence="1">Uncharacterized protein</fullName>
    </submittedName>
</protein>
<comment type="caution">
    <text evidence="1">The sequence shown here is derived from an EMBL/GenBank/DDBJ whole genome shotgun (WGS) entry which is preliminary data.</text>
</comment>
<organism evidence="1">
    <name type="scientific">human gut metagenome</name>
    <dbReference type="NCBI Taxonomy" id="408170"/>
    <lineage>
        <taxon>unclassified sequences</taxon>
        <taxon>metagenomes</taxon>
        <taxon>organismal metagenomes</taxon>
    </lineage>
</organism>
<sequence length="53" mass="6194">DYNRHKQNLLADYEKTLNSITYDEIRDLAKKLLDSGNVIQVTMRPEAQPETDE</sequence>
<name>K1U8L6_9ZZZZ</name>
<reference evidence="1" key="1">
    <citation type="journal article" date="2013" name="Environ. Microbiol.">
        <title>Microbiota from the distal guts of lean and obese adolescents exhibit partial functional redundancy besides clear differences in community structure.</title>
        <authorList>
            <person name="Ferrer M."/>
            <person name="Ruiz A."/>
            <person name="Lanza F."/>
            <person name="Haange S.B."/>
            <person name="Oberbach A."/>
            <person name="Till H."/>
            <person name="Bargiela R."/>
            <person name="Campoy C."/>
            <person name="Segura M.T."/>
            <person name="Richter M."/>
            <person name="von Bergen M."/>
            <person name="Seifert J."/>
            <person name="Suarez A."/>
        </authorList>
    </citation>
    <scope>NUCLEOTIDE SEQUENCE</scope>
</reference>
<dbReference type="InterPro" id="IPR011249">
    <property type="entry name" value="Metalloenz_LuxS/M16"/>
</dbReference>
<proteinExistence type="predicted"/>
<feature type="non-terminal residue" evidence="1">
    <location>
        <position position="1"/>
    </location>
</feature>
<accession>K1U8L6</accession>
<dbReference type="AlphaFoldDB" id="K1U8L6"/>
<dbReference type="GO" id="GO:0046872">
    <property type="term" value="F:metal ion binding"/>
    <property type="evidence" value="ECO:0007669"/>
    <property type="project" value="InterPro"/>
</dbReference>
<gene>
    <name evidence="1" type="ORF">OBE_05222</name>
</gene>
<dbReference type="SUPFAM" id="SSF63411">
    <property type="entry name" value="LuxS/MPP-like metallohydrolase"/>
    <property type="match status" value="1"/>
</dbReference>
<dbReference type="Gene3D" id="3.30.830.10">
    <property type="entry name" value="Metalloenzyme, LuxS/M16 peptidase-like"/>
    <property type="match status" value="1"/>
</dbReference>
<evidence type="ECO:0000313" key="1">
    <source>
        <dbReference type="EMBL" id="EKC67896.1"/>
    </source>
</evidence>
<dbReference type="EMBL" id="AJWZ01003561">
    <property type="protein sequence ID" value="EKC67896.1"/>
    <property type="molecule type" value="Genomic_DNA"/>
</dbReference>